<proteinExistence type="predicted"/>
<dbReference type="Proteomes" id="UP001058074">
    <property type="component" value="Unassembled WGS sequence"/>
</dbReference>
<sequence length="522" mass="59529">MKNKASKARWILRGVFLLLFICSIYLVYDMYHSYFRTAPSEKWAKAVKIAEGIDIDKAKVLKFNDKNIVVYNEKENVKVLLIDKLGKVIKNSTIRTEDDFIINLNLATDGKSIYVSWIKTKNSEKYMETHVLDENLNDIKKIVEIGVQSIKTLNSQEMLLEYKDKLQIKNVKENKSIEVNVPSDIVGAIKTKDGYIITSFHDYRLSYITIKNGKINIKSNIARFTNDGKTVYSDLNINADGKFMYVLLQRGVDGTVLKITYDLNTDKVVDRADFQYQDITTFNSVVTIPYINDVRFLMVVNKMSDVEEKSESQVVELTLKDNVVKNMASVSKNMGFSQVPDINGDTVVFRNINGNKKTLYITASNDEFIKANNIDRNEEKILSRDYTTSKVITSILSGVLMGIKWIIAGIILMAIMIFAFLDRYYDKYKKPYYIISYAVVSLIKIFTIYNVVYSKGMAKLPNVIESPIIGVFLLALISILCGTYAYIKYTKDLDQLSIISFIEGVAIDTVLTATFFVSYIQL</sequence>
<gene>
    <name evidence="1" type="ORF">rsdtw13_23450</name>
</gene>
<dbReference type="EMBL" id="BROD01000001">
    <property type="protein sequence ID" value="GKX67087.1"/>
    <property type="molecule type" value="Genomic_DNA"/>
</dbReference>
<evidence type="ECO:0000313" key="2">
    <source>
        <dbReference type="Proteomes" id="UP001058074"/>
    </source>
</evidence>
<keyword evidence="2" id="KW-1185">Reference proteome</keyword>
<comment type="caution">
    <text evidence="1">The sequence shown here is derived from an EMBL/GenBank/DDBJ whole genome shotgun (WGS) entry which is preliminary data.</text>
</comment>
<name>A0ACB5RCT8_9CLOT</name>
<protein>
    <submittedName>
        <fullName evidence="1">Uncharacterized protein</fullName>
    </submittedName>
</protein>
<evidence type="ECO:0000313" key="1">
    <source>
        <dbReference type="EMBL" id="GKX67087.1"/>
    </source>
</evidence>
<accession>A0ACB5RCT8</accession>
<reference evidence="1" key="1">
    <citation type="journal article" date="2025" name="Int. J. Syst. Evol. Microbiol.">
        <title>Inconstantimicrobium mannanitabidum sp. nov., a novel member of the family Clostridiaceae isolated from anoxic soil under the treatment of reductive soil disinfestation.</title>
        <authorList>
            <person name="Ueki A."/>
            <person name="Tonouchi A."/>
            <person name="Honma S."/>
            <person name="Kaku N."/>
            <person name="Ueki K."/>
        </authorList>
    </citation>
    <scope>NUCLEOTIDE SEQUENCE</scope>
    <source>
        <strain evidence="1">TW13</strain>
    </source>
</reference>
<organism evidence="1 2">
    <name type="scientific">Inconstantimicrobium mannanitabidum</name>
    <dbReference type="NCBI Taxonomy" id="1604901"/>
    <lineage>
        <taxon>Bacteria</taxon>
        <taxon>Bacillati</taxon>
        <taxon>Bacillota</taxon>
        <taxon>Clostridia</taxon>
        <taxon>Eubacteriales</taxon>
        <taxon>Clostridiaceae</taxon>
        <taxon>Inconstantimicrobium</taxon>
    </lineage>
</organism>